<dbReference type="Proteomes" id="UP000046392">
    <property type="component" value="Unplaced"/>
</dbReference>
<dbReference type="Gene3D" id="2.60.40.3330">
    <property type="match status" value="1"/>
</dbReference>
<evidence type="ECO:0000256" key="4">
    <source>
        <dbReference type="ARBA" id="ARBA00022729"/>
    </source>
</evidence>
<comment type="similarity">
    <text evidence="2">Belongs to the nematode transthyretin-like family.</text>
</comment>
<keyword evidence="3" id="KW-0964">Secreted</keyword>
<organism evidence="6 7">
    <name type="scientific">Strongyloides papillosus</name>
    <name type="common">Intestinal threadworm</name>
    <dbReference type="NCBI Taxonomy" id="174720"/>
    <lineage>
        <taxon>Eukaryota</taxon>
        <taxon>Metazoa</taxon>
        <taxon>Ecdysozoa</taxon>
        <taxon>Nematoda</taxon>
        <taxon>Chromadorea</taxon>
        <taxon>Rhabditida</taxon>
        <taxon>Tylenchina</taxon>
        <taxon>Panagrolaimomorpha</taxon>
        <taxon>Strongyloidoidea</taxon>
        <taxon>Strongyloididae</taxon>
        <taxon>Strongyloides</taxon>
    </lineage>
</organism>
<evidence type="ECO:0000256" key="3">
    <source>
        <dbReference type="ARBA" id="ARBA00022525"/>
    </source>
</evidence>
<dbReference type="AlphaFoldDB" id="A0A0N5BU89"/>
<dbReference type="WBParaSite" id="SPAL_0000940800.1">
    <property type="protein sequence ID" value="SPAL_0000940800.1"/>
    <property type="gene ID" value="SPAL_0000940800"/>
</dbReference>
<evidence type="ECO:0000256" key="1">
    <source>
        <dbReference type="ARBA" id="ARBA00004613"/>
    </source>
</evidence>
<dbReference type="GO" id="GO:0009986">
    <property type="term" value="C:cell surface"/>
    <property type="evidence" value="ECO:0007669"/>
    <property type="project" value="InterPro"/>
</dbReference>
<evidence type="ECO:0000256" key="2">
    <source>
        <dbReference type="ARBA" id="ARBA00010112"/>
    </source>
</evidence>
<dbReference type="Pfam" id="PF01060">
    <property type="entry name" value="TTR-52"/>
    <property type="match status" value="1"/>
</dbReference>
<feature type="signal peptide" evidence="5">
    <location>
        <begin position="1"/>
        <end position="18"/>
    </location>
</feature>
<feature type="chain" id="PRO_5005894860" evidence="5">
    <location>
        <begin position="19"/>
        <end position="87"/>
    </location>
</feature>
<evidence type="ECO:0000313" key="6">
    <source>
        <dbReference type="Proteomes" id="UP000046392"/>
    </source>
</evidence>
<evidence type="ECO:0000256" key="5">
    <source>
        <dbReference type="SAM" id="SignalP"/>
    </source>
</evidence>
<evidence type="ECO:0000313" key="7">
    <source>
        <dbReference type="WBParaSite" id="SPAL_0000940800.1"/>
    </source>
</evidence>
<comment type="subcellular location">
    <subcellularLocation>
        <location evidence="1">Secreted</location>
    </subcellularLocation>
</comment>
<dbReference type="GO" id="GO:0005576">
    <property type="term" value="C:extracellular region"/>
    <property type="evidence" value="ECO:0007669"/>
    <property type="project" value="UniProtKB-SubCell"/>
</dbReference>
<reference evidence="7" key="1">
    <citation type="submission" date="2017-02" db="UniProtKB">
        <authorList>
            <consortium name="WormBaseParasite"/>
        </authorList>
    </citation>
    <scope>IDENTIFICATION</scope>
</reference>
<name>A0A0N5BU89_STREA</name>
<dbReference type="InterPro" id="IPR001534">
    <property type="entry name" value="Transthyretin-like"/>
</dbReference>
<accession>A0A0N5BU89</accession>
<keyword evidence="4 5" id="KW-0732">Signal</keyword>
<dbReference type="InterPro" id="IPR038479">
    <property type="entry name" value="Transthyretin-like_sf"/>
</dbReference>
<keyword evidence="6" id="KW-1185">Reference proteome</keyword>
<sequence length="87" mass="10110">MKINFKLVIVVILIFVQSSIERRRRFKLLNVAVTGTLLCDRKPYKNVDVALGYSLDVREGYTVFLSLKKSDRKGQFLINGSHRGRYF</sequence>
<proteinExistence type="inferred from homology"/>
<protein>
    <submittedName>
        <fullName evidence="7">Uncharacterized protein</fullName>
    </submittedName>
</protein>